<dbReference type="InterPro" id="IPR051807">
    <property type="entry name" value="Sec-metab_biosynth-assoc"/>
</dbReference>
<evidence type="ECO:0000259" key="1">
    <source>
        <dbReference type="Pfam" id="PF03795"/>
    </source>
</evidence>
<dbReference type="InterPro" id="IPR011008">
    <property type="entry name" value="Dimeric_a/b-barrel"/>
</dbReference>
<dbReference type="PANTHER" id="PTHR33606">
    <property type="entry name" value="PROTEIN YCII"/>
    <property type="match status" value="1"/>
</dbReference>
<feature type="domain" description="YCII-related" evidence="1">
    <location>
        <begin position="33"/>
        <end position="124"/>
    </location>
</feature>
<protein>
    <recommendedName>
        <fullName evidence="1">YCII-related domain-containing protein</fullName>
    </recommendedName>
</protein>
<dbReference type="Gene3D" id="3.30.70.1060">
    <property type="entry name" value="Dimeric alpha+beta barrel"/>
    <property type="match status" value="1"/>
</dbReference>
<dbReference type="Proteomes" id="UP000274922">
    <property type="component" value="Unassembled WGS sequence"/>
</dbReference>
<dbReference type="SUPFAM" id="SSF54909">
    <property type="entry name" value="Dimeric alpha+beta barrel"/>
    <property type="match status" value="1"/>
</dbReference>
<name>A0A4P9X7E6_9FUNG</name>
<reference evidence="3" key="1">
    <citation type="journal article" date="2018" name="Nat. Microbiol.">
        <title>Leveraging single-cell genomics to expand the fungal tree of life.</title>
        <authorList>
            <person name="Ahrendt S.R."/>
            <person name="Quandt C.A."/>
            <person name="Ciobanu D."/>
            <person name="Clum A."/>
            <person name="Salamov A."/>
            <person name="Andreopoulos B."/>
            <person name="Cheng J.F."/>
            <person name="Woyke T."/>
            <person name="Pelin A."/>
            <person name="Henrissat B."/>
            <person name="Reynolds N.K."/>
            <person name="Benny G.L."/>
            <person name="Smith M.E."/>
            <person name="James T.Y."/>
            <person name="Grigoriev I.V."/>
        </authorList>
    </citation>
    <scope>NUCLEOTIDE SEQUENCE [LARGE SCALE GENOMIC DNA]</scope>
    <source>
        <strain evidence="3">ATCC 52028</strain>
    </source>
</reference>
<accession>A0A4P9X7E6</accession>
<evidence type="ECO:0000313" key="3">
    <source>
        <dbReference type="Proteomes" id="UP000274922"/>
    </source>
</evidence>
<dbReference type="OrthoDB" id="5519740at2759"/>
<dbReference type="AlphaFoldDB" id="A0A4P9X7E6"/>
<gene>
    <name evidence="2" type="ORF">CXG81DRAFT_26135</name>
</gene>
<dbReference type="EMBL" id="ML014182">
    <property type="protein sequence ID" value="RKP01167.1"/>
    <property type="molecule type" value="Genomic_DNA"/>
</dbReference>
<evidence type="ECO:0000313" key="2">
    <source>
        <dbReference type="EMBL" id="RKP01167.1"/>
    </source>
</evidence>
<organism evidence="2 3">
    <name type="scientific">Caulochytrium protostelioides</name>
    <dbReference type="NCBI Taxonomy" id="1555241"/>
    <lineage>
        <taxon>Eukaryota</taxon>
        <taxon>Fungi</taxon>
        <taxon>Fungi incertae sedis</taxon>
        <taxon>Chytridiomycota</taxon>
        <taxon>Chytridiomycota incertae sedis</taxon>
        <taxon>Chytridiomycetes</taxon>
        <taxon>Caulochytriales</taxon>
        <taxon>Caulochytriaceae</taxon>
        <taxon>Caulochytrium</taxon>
    </lineage>
</organism>
<dbReference type="InterPro" id="IPR005545">
    <property type="entry name" value="YCII"/>
</dbReference>
<sequence>MWLPALNQRVASAARQLVRPRGLASSAMAAGHFVLIAHDHRDSEALERRLKNREAHVKRAKDYHESGEILAAGPLVSEHGPKGQMTGSCFLLDMPTRQDVEDFIGSDPYTEGKVWGNIEIYPMNISFMSKLGK</sequence>
<dbReference type="PANTHER" id="PTHR33606:SF3">
    <property type="entry name" value="PROTEIN YCII"/>
    <property type="match status" value="1"/>
</dbReference>
<proteinExistence type="predicted"/>
<dbReference type="Pfam" id="PF03795">
    <property type="entry name" value="YCII"/>
    <property type="match status" value="1"/>
</dbReference>
<keyword evidence="3" id="KW-1185">Reference proteome</keyword>